<keyword evidence="7" id="KW-0406">Ion transport</keyword>
<keyword evidence="3" id="KW-0050">Antiport</keyword>
<evidence type="ECO:0000256" key="6">
    <source>
        <dbReference type="ARBA" id="ARBA00022989"/>
    </source>
</evidence>
<keyword evidence="8 10" id="KW-0472">Membrane</keyword>
<accession>A0A381XDB4</accession>
<dbReference type="EMBL" id="UINC01014768">
    <property type="protein sequence ID" value="SVA62744.1"/>
    <property type="molecule type" value="Genomic_DNA"/>
</dbReference>
<dbReference type="Pfam" id="PF01554">
    <property type="entry name" value="MatE"/>
    <property type="match status" value="2"/>
</dbReference>
<dbReference type="PIRSF" id="PIRSF006603">
    <property type="entry name" value="DinF"/>
    <property type="match status" value="1"/>
</dbReference>
<gene>
    <name evidence="11" type="ORF">METZ01_LOCUS115598</name>
</gene>
<feature type="transmembrane region" description="Helical" evidence="10">
    <location>
        <begin position="105"/>
        <end position="123"/>
    </location>
</feature>
<evidence type="ECO:0000256" key="3">
    <source>
        <dbReference type="ARBA" id="ARBA00022449"/>
    </source>
</evidence>
<proteinExistence type="predicted"/>
<dbReference type="InterPro" id="IPR002528">
    <property type="entry name" value="MATE_fam"/>
</dbReference>
<organism evidence="11">
    <name type="scientific">marine metagenome</name>
    <dbReference type="NCBI Taxonomy" id="408172"/>
    <lineage>
        <taxon>unclassified sequences</taxon>
        <taxon>metagenomes</taxon>
        <taxon>ecological metagenomes</taxon>
    </lineage>
</organism>
<keyword evidence="5 10" id="KW-0812">Transmembrane</keyword>
<dbReference type="CDD" id="cd13131">
    <property type="entry name" value="MATE_NorM_like"/>
    <property type="match status" value="1"/>
</dbReference>
<sequence>MEQPLTEEKRSFFVSTKTIEETISFAKLAFPMFFSQLALALIGLNSVVQAGNYSPDVLAGILMANSLWFPLFLGLGGIIFFVTPMVAQLYGANKMQEIGPLVRQAIWLVFPIVLLGVLLLSLGPYFLKLVGVDEGIIEYSKDYLSTFIFAIPAILLMQPLRSLSEGITKPVPIAIINFILLGMAIIGNYCFIFGNFGFPEMGARGAGLSAIIGTWTALAILIVYLRLNTNYKKTQFFSRFDWPSLSTIKEILKGGLPLAASNFIELSMFSGATLVLGSLGSQVVASHGIAINIGGLLFMVPLSIGMAAAVRVGNKVGERDFQAARYSSFYSLKFGGVLALFNTLFLLLFAELVVTSIWPSDPAVIELAVILLMFAAFFQIPDSLAMCGMGSLRGYKDTVGPMIIMLVAYWMFALPFGYSLAITDFWTIKLGAQGMWVGMCIGLVIASALMIWRLNYTTNRYLTIRYEN</sequence>
<evidence type="ECO:0000256" key="1">
    <source>
        <dbReference type="ARBA" id="ARBA00004651"/>
    </source>
</evidence>
<comment type="subcellular location">
    <subcellularLocation>
        <location evidence="1">Cell membrane</location>
        <topology evidence="1">Multi-pass membrane protein</topology>
    </subcellularLocation>
</comment>
<feature type="transmembrane region" description="Helical" evidence="10">
    <location>
        <begin position="256"/>
        <end position="277"/>
    </location>
</feature>
<dbReference type="InterPro" id="IPR048279">
    <property type="entry name" value="MdtK-like"/>
</dbReference>
<dbReference type="AlphaFoldDB" id="A0A381XDB4"/>
<evidence type="ECO:0000313" key="11">
    <source>
        <dbReference type="EMBL" id="SVA62744.1"/>
    </source>
</evidence>
<feature type="transmembrane region" description="Helical" evidence="10">
    <location>
        <begin position="172"/>
        <end position="194"/>
    </location>
</feature>
<keyword evidence="2" id="KW-0813">Transport</keyword>
<feature type="transmembrane region" description="Helical" evidence="10">
    <location>
        <begin position="363"/>
        <end position="381"/>
    </location>
</feature>
<evidence type="ECO:0000256" key="9">
    <source>
        <dbReference type="ARBA" id="ARBA00031636"/>
    </source>
</evidence>
<feature type="transmembrane region" description="Helical" evidence="10">
    <location>
        <begin position="434"/>
        <end position="452"/>
    </location>
</feature>
<feature type="transmembrane region" description="Helical" evidence="10">
    <location>
        <begin position="206"/>
        <end position="227"/>
    </location>
</feature>
<dbReference type="NCBIfam" id="TIGR00797">
    <property type="entry name" value="matE"/>
    <property type="match status" value="1"/>
</dbReference>
<protein>
    <recommendedName>
        <fullName evidence="9">Multidrug-efflux transporter</fullName>
    </recommendedName>
</protein>
<evidence type="ECO:0000256" key="8">
    <source>
        <dbReference type="ARBA" id="ARBA00023136"/>
    </source>
</evidence>
<dbReference type="InterPro" id="IPR050222">
    <property type="entry name" value="MATE_MdtK"/>
</dbReference>
<evidence type="ECO:0000256" key="2">
    <source>
        <dbReference type="ARBA" id="ARBA00022448"/>
    </source>
</evidence>
<reference evidence="11" key="1">
    <citation type="submission" date="2018-05" db="EMBL/GenBank/DDBJ databases">
        <authorList>
            <person name="Lanie J.A."/>
            <person name="Ng W.-L."/>
            <person name="Kazmierczak K.M."/>
            <person name="Andrzejewski T.M."/>
            <person name="Davidsen T.M."/>
            <person name="Wayne K.J."/>
            <person name="Tettelin H."/>
            <person name="Glass J.I."/>
            <person name="Rusch D."/>
            <person name="Podicherti R."/>
            <person name="Tsui H.-C.T."/>
            <person name="Winkler M.E."/>
        </authorList>
    </citation>
    <scope>NUCLEOTIDE SEQUENCE</scope>
</reference>
<dbReference type="GO" id="GO:0005886">
    <property type="term" value="C:plasma membrane"/>
    <property type="evidence" value="ECO:0007669"/>
    <property type="project" value="UniProtKB-SubCell"/>
</dbReference>
<name>A0A381XDB4_9ZZZZ</name>
<evidence type="ECO:0000256" key="7">
    <source>
        <dbReference type="ARBA" id="ARBA00023065"/>
    </source>
</evidence>
<evidence type="ECO:0000256" key="5">
    <source>
        <dbReference type="ARBA" id="ARBA00022692"/>
    </source>
</evidence>
<dbReference type="GO" id="GO:0042910">
    <property type="term" value="F:xenobiotic transmembrane transporter activity"/>
    <property type="evidence" value="ECO:0007669"/>
    <property type="project" value="InterPro"/>
</dbReference>
<keyword evidence="4" id="KW-1003">Cell membrane</keyword>
<dbReference type="PANTHER" id="PTHR43298:SF2">
    <property type="entry name" value="FMN_FAD EXPORTER YEEO-RELATED"/>
    <property type="match status" value="1"/>
</dbReference>
<dbReference type="PANTHER" id="PTHR43298">
    <property type="entry name" value="MULTIDRUG RESISTANCE PROTEIN NORM-RELATED"/>
    <property type="match status" value="1"/>
</dbReference>
<evidence type="ECO:0000256" key="4">
    <source>
        <dbReference type="ARBA" id="ARBA00022475"/>
    </source>
</evidence>
<feature type="transmembrane region" description="Helical" evidence="10">
    <location>
        <begin position="28"/>
        <end position="48"/>
    </location>
</feature>
<feature type="transmembrane region" description="Helical" evidence="10">
    <location>
        <begin position="68"/>
        <end position="93"/>
    </location>
</feature>
<feature type="transmembrane region" description="Helical" evidence="10">
    <location>
        <begin position="334"/>
        <end position="357"/>
    </location>
</feature>
<feature type="transmembrane region" description="Helical" evidence="10">
    <location>
        <begin position="143"/>
        <end position="160"/>
    </location>
</feature>
<dbReference type="GO" id="GO:0006811">
    <property type="term" value="P:monoatomic ion transport"/>
    <property type="evidence" value="ECO:0007669"/>
    <property type="project" value="UniProtKB-KW"/>
</dbReference>
<evidence type="ECO:0000256" key="10">
    <source>
        <dbReference type="SAM" id="Phobius"/>
    </source>
</evidence>
<keyword evidence="6 10" id="KW-1133">Transmembrane helix</keyword>
<feature type="transmembrane region" description="Helical" evidence="10">
    <location>
        <begin position="402"/>
        <end position="422"/>
    </location>
</feature>
<feature type="transmembrane region" description="Helical" evidence="10">
    <location>
        <begin position="289"/>
        <end position="313"/>
    </location>
</feature>
<dbReference type="GO" id="GO:0015297">
    <property type="term" value="F:antiporter activity"/>
    <property type="evidence" value="ECO:0007669"/>
    <property type="project" value="UniProtKB-KW"/>
</dbReference>